<evidence type="ECO:0000256" key="12">
    <source>
        <dbReference type="SAM" id="MobiDB-lite"/>
    </source>
</evidence>
<dbReference type="GO" id="GO:0005737">
    <property type="term" value="C:cytoplasm"/>
    <property type="evidence" value="ECO:0007669"/>
    <property type="project" value="UniProtKB-ARBA"/>
</dbReference>
<evidence type="ECO:0000259" key="13">
    <source>
        <dbReference type="PROSITE" id="PS50011"/>
    </source>
</evidence>
<evidence type="ECO:0000256" key="8">
    <source>
        <dbReference type="ARBA" id="ARBA00023043"/>
    </source>
</evidence>
<dbReference type="CDD" id="cd13999">
    <property type="entry name" value="STKc_MAP3K-like"/>
    <property type="match status" value="1"/>
</dbReference>
<dbReference type="EC" id="2.7.11.1" evidence="2"/>
<dbReference type="SUPFAM" id="SSF48403">
    <property type="entry name" value="Ankyrin repeat"/>
    <property type="match status" value="1"/>
</dbReference>
<dbReference type="FunFam" id="1.25.40.20:FF:000211">
    <property type="entry name" value="Integrin-linked protein kinase 1"/>
    <property type="match status" value="1"/>
</dbReference>
<dbReference type="InParanoid" id="A0A2G5CE80"/>
<dbReference type="Gene3D" id="3.30.200.20">
    <property type="entry name" value="Phosphorylase Kinase, domain 1"/>
    <property type="match status" value="1"/>
</dbReference>
<evidence type="ECO:0000256" key="2">
    <source>
        <dbReference type="ARBA" id="ARBA00012513"/>
    </source>
</evidence>
<sequence>MENIAAQLKRGISRQFSTGSLRKNSGTFSFTRQSSLDPRRHNNLRFSFGRQSSLDPNRTATSGGTPLDQLSVPDNLDSTMHLLFMASQGDVASVQDLLTNKAVDVNSIDLDGRTALHIAACEGHVDVVKLLLTNKANIDARDRWGSTAAADAKYYGNVDIYNILKARGAKVPKVRKTPMTVSNPREVPEYELNPLELQVRKADGISKGSYQVAKWNGTKVSVKILDKDSYSDPDSINAFKHELTLLEKVRHPNVVQFVGAVTQNIPMMIVSEYHPKGDLGSYLQKKGRLSPSKALRFALDIARGMNYLHECKPDPIIHCDLKPKNILLDSGGQLKVAGFGLVKLSKISAKKAKLSQPEAFVDRSNMYVAPEIYKDEIFDRSIDAFSFGLILYEMIEGAPPFHPKPPEEVAKLICIEGTRPPFKLIKSKGYPTDLKELIEECWDPAPVVRPTFSEVIVRLDKIVSSCSKHGWWKDTFKLPWK</sequence>
<dbReference type="PANTHER" id="PTHR44329">
    <property type="entry name" value="SERINE/THREONINE-PROTEIN KINASE TNNI3K-RELATED"/>
    <property type="match status" value="1"/>
</dbReference>
<keyword evidence="3" id="KW-0808">Transferase</keyword>
<evidence type="ECO:0000256" key="5">
    <source>
        <dbReference type="ARBA" id="ARBA00022741"/>
    </source>
</evidence>
<keyword evidence="7" id="KW-0067">ATP-binding</keyword>
<comment type="catalytic activity">
    <reaction evidence="9">
        <text>L-threonyl-[protein] + ATP = O-phospho-L-threonyl-[protein] + ADP + H(+)</text>
        <dbReference type="Rhea" id="RHEA:46608"/>
        <dbReference type="Rhea" id="RHEA-COMP:11060"/>
        <dbReference type="Rhea" id="RHEA-COMP:11605"/>
        <dbReference type="ChEBI" id="CHEBI:15378"/>
        <dbReference type="ChEBI" id="CHEBI:30013"/>
        <dbReference type="ChEBI" id="CHEBI:30616"/>
        <dbReference type="ChEBI" id="CHEBI:61977"/>
        <dbReference type="ChEBI" id="CHEBI:456216"/>
        <dbReference type="EC" id="2.7.11.1"/>
    </reaction>
</comment>
<dbReference type="InterPro" id="IPR001245">
    <property type="entry name" value="Ser-Thr/Tyr_kinase_cat_dom"/>
</dbReference>
<dbReference type="InterPro" id="IPR036770">
    <property type="entry name" value="Ankyrin_rpt-contain_sf"/>
</dbReference>
<dbReference type="STRING" id="218851.A0A2G5CE80"/>
<dbReference type="Proteomes" id="UP000230069">
    <property type="component" value="Unassembled WGS sequence"/>
</dbReference>
<dbReference type="SUPFAM" id="SSF56112">
    <property type="entry name" value="Protein kinase-like (PK-like)"/>
    <property type="match status" value="1"/>
</dbReference>
<dbReference type="PROSITE" id="PS50297">
    <property type="entry name" value="ANK_REP_REGION"/>
    <property type="match status" value="1"/>
</dbReference>
<feature type="repeat" description="ANK" evidence="11">
    <location>
        <begin position="111"/>
        <end position="143"/>
    </location>
</feature>
<evidence type="ECO:0000256" key="7">
    <source>
        <dbReference type="ARBA" id="ARBA00022840"/>
    </source>
</evidence>
<dbReference type="InterPro" id="IPR011009">
    <property type="entry name" value="Kinase-like_dom_sf"/>
</dbReference>
<dbReference type="OrthoDB" id="4062651at2759"/>
<evidence type="ECO:0000256" key="4">
    <source>
        <dbReference type="ARBA" id="ARBA00022737"/>
    </source>
</evidence>
<dbReference type="EMBL" id="KZ305075">
    <property type="protein sequence ID" value="PIA29591.1"/>
    <property type="molecule type" value="Genomic_DNA"/>
</dbReference>
<reference evidence="14 15" key="1">
    <citation type="submission" date="2017-09" db="EMBL/GenBank/DDBJ databases">
        <title>WGS assembly of Aquilegia coerulea Goldsmith.</title>
        <authorList>
            <person name="Hodges S."/>
            <person name="Kramer E."/>
            <person name="Nordborg M."/>
            <person name="Tomkins J."/>
            <person name="Borevitz J."/>
            <person name="Derieg N."/>
            <person name="Yan J."/>
            <person name="Mihaltcheva S."/>
            <person name="Hayes R.D."/>
            <person name="Rokhsar D."/>
        </authorList>
    </citation>
    <scope>NUCLEOTIDE SEQUENCE [LARGE SCALE GENOMIC DNA]</scope>
    <source>
        <strain evidence="15">cv. Goldsmith</strain>
    </source>
</reference>
<dbReference type="Pfam" id="PF07714">
    <property type="entry name" value="PK_Tyr_Ser-Thr"/>
    <property type="match status" value="1"/>
</dbReference>
<organism evidence="14 15">
    <name type="scientific">Aquilegia coerulea</name>
    <name type="common">Rocky mountain columbine</name>
    <dbReference type="NCBI Taxonomy" id="218851"/>
    <lineage>
        <taxon>Eukaryota</taxon>
        <taxon>Viridiplantae</taxon>
        <taxon>Streptophyta</taxon>
        <taxon>Embryophyta</taxon>
        <taxon>Tracheophyta</taxon>
        <taxon>Spermatophyta</taxon>
        <taxon>Magnoliopsida</taxon>
        <taxon>Ranunculales</taxon>
        <taxon>Ranunculaceae</taxon>
        <taxon>Thalictroideae</taxon>
        <taxon>Aquilegia</taxon>
    </lineage>
</organism>
<gene>
    <name evidence="14" type="ORF">AQUCO_05800018v1</name>
</gene>
<dbReference type="Gene3D" id="1.25.40.20">
    <property type="entry name" value="Ankyrin repeat-containing domain"/>
    <property type="match status" value="1"/>
</dbReference>
<dbReference type="GO" id="GO:0005524">
    <property type="term" value="F:ATP binding"/>
    <property type="evidence" value="ECO:0007669"/>
    <property type="project" value="UniProtKB-KW"/>
</dbReference>
<keyword evidence="6" id="KW-0418">Kinase</keyword>
<dbReference type="InterPro" id="IPR000719">
    <property type="entry name" value="Prot_kinase_dom"/>
</dbReference>
<dbReference type="InterPro" id="IPR051681">
    <property type="entry name" value="Ser/Thr_Kinases-Pseudokinases"/>
</dbReference>
<dbReference type="PIRSF" id="PIRSF000654">
    <property type="entry name" value="Integrin-linked_kinase"/>
    <property type="match status" value="1"/>
</dbReference>
<dbReference type="AlphaFoldDB" id="A0A2G5CE80"/>
<keyword evidence="5" id="KW-0547">Nucleotide-binding</keyword>
<keyword evidence="4" id="KW-0677">Repeat</keyword>
<evidence type="ECO:0000256" key="11">
    <source>
        <dbReference type="PROSITE-ProRule" id="PRU00023"/>
    </source>
</evidence>
<evidence type="ECO:0000256" key="1">
    <source>
        <dbReference type="ARBA" id="ARBA00005843"/>
    </source>
</evidence>
<feature type="compositionally biased region" description="Polar residues" evidence="12">
    <location>
        <begin position="49"/>
        <end position="64"/>
    </location>
</feature>
<keyword evidence="15" id="KW-1185">Reference proteome</keyword>
<dbReference type="GO" id="GO:0004674">
    <property type="term" value="F:protein serine/threonine kinase activity"/>
    <property type="evidence" value="ECO:0007669"/>
    <property type="project" value="UniProtKB-EC"/>
</dbReference>
<evidence type="ECO:0000256" key="3">
    <source>
        <dbReference type="ARBA" id="ARBA00022679"/>
    </source>
</evidence>
<name>A0A2G5CE80_AQUCA</name>
<dbReference type="SMART" id="SM00248">
    <property type="entry name" value="ANK"/>
    <property type="match status" value="3"/>
</dbReference>
<dbReference type="FunCoup" id="A0A2G5CE80">
    <property type="interactions" value="237"/>
</dbReference>
<dbReference type="PROSITE" id="PS00108">
    <property type="entry name" value="PROTEIN_KINASE_ST"/>
    <property type="match status" value="1"/>
</dbReference>
<dbReference type="PROSITE" id="PS50088">
    <property type="entry name" value="ANK_REPEAT"/>
    <property type="match status" value="1"/>
</dbReference>
<comment type="similarity">
    <text evidence="1">Belongs to the protein kinase superfamily. TKL Ser/Thr protein kinase family.</text>
</comment>
<evidence type="ECO:0000256" key="9">
    <source>
        <dbReference type="ARBA" id="ARBA00047899"/>
    </source>
</evidence>
<evidence type="ECO:0000256" key="10">
    <source>
        <dbReference type="ARBA" id="ARBA00048679"/>
    </source>
</evidence>
<comment type="catalytic activity">
    <reaction evidence="10">
        <text>L-seryl-[protein] + ATP = O-phospho-L-seryl-[protein] + ADP + H(+)</text>
        <dbReference type="Rhea" id="RHEA:17989"/>
        <dbReference type="Rhea" id="RHEA-COMP:9863"/>
        <dbReference type="Rhea" id="RHEA-COMP:11604"/>
        <dbReference type="ChEBI" id="CHEBI:15378"/>
        <dbReference type="ChEBI" id="CHEBI:29999"/>
        <dbReference type="ChEBI" id="CHEBI:30616"/>
        <dbReference type="ChEBI" id="CHEBI:83421"/>
        <dbReference type="ChEBI" id="CHEBI:456216"/>
        <dbReference type="EC" id="2.7.11.1"/>
    </reaction>
</comment>
<dbReference type="FunFam" id="1.10.510.10:FF:000355">
    <property type="entry name" value="Integrin-linked protein kinase family"/>
    <property type="match status" value="1"/>
</dbReference>
<accession>A0A2G5CE80</accession>
<feature type="domain" description="Protein kinase" evidence="13">
    <location>
        <begin position="195"/>
        <end position="472"/>
    </location>
</feature>
<dbReference type="PROSITE" id="PS50011">
    <property type="entry name" value="PROTEIN_KINASE_DOM"/>
    <property type="match status" value="1"/>
</dbReference>
<proteinExistence type="inferred from homology"/>
<dbReference type="InterPro" id="IPR002110">
    <property type="entry name" value="Ankyrin_rpt"/>
</dbReference>
<feature type="region of interest" description="Disordered" evidence="12">
    <location>
        <begin position="48"/>
        <end position="70"/>
    </location>
</feature>
<keyword evidence="8 11" id="KW-0040">ANK repeat</keyword>
<dbReference type="SMART" id="SM00220">
    <property type="entry name" value="S_TKc"/>
    <property type="match status" value="1"/>
</dbReference>
<evidence type="ECO:0000313" key="15">
    <source>
        <dbReference type="Proteomes" id="UP000230069"/>
    </source>
</evidence>
<dbReference type="FunFam" id="3.30.200.20:FF:000180">
    <property type="entry name" value="serine/threonine-protein kinase STY46-like"/>
    <property type="match status" value="1"/>
</dbReference>
<dbReference type="Gene3D" id="1.10.510.10">
    <property type="entry name" value="Transferase(Phosphotransferase) domain 1"/>
    <property type="match status" value="1"/>
</dbReference>
<evidence type="ECO:0000313" key="14">
    <source>
        <dbReference type="EMBL" id="PIA29591.1"/>
    </source>
</evidence>
<dbReference type="InterPro" id="IPR008271">
    <property type="entry name" value="Ser/Thr_kinase_AS"/>
</dbReference>
<evidence type="ECO:0000256" key="6">
    <source>
        <dbReference type="ARBA" id="ARBA00022777"/>
    </source>
</evidence>
<dbReference type="Pfam" id="PF12796">
    <property type="entry name" value="Ank_2"/>
    <property type="match status" value="1"/>
</dbReference>
<dbReference type="PANTHER" id="PTHR44329:SF7">
    <property type="entry name" value="OS02G0608500 PROTEIN"/>
    <property type="match status" value="1"/>
</dbReference>
<protein>
    <recommendedName>
        <fullName evidence="2">non-specific serine/threonine protein kinase</fullName>
        <ecNumber evidence="2">2.7.11.1</ecNumber>
    </recommendedName>
</protein>